<evidence type="ECO:0000256" key="3">
    <source>
        <dbReference type="ARBA" id="ARBA00022755"/>
    </source>
</evidence>
<keyword evidence="2 4" id="KW-0808">Transferase</keyword>
<dbReference type="OrthoDB" id="9806170at2"/>
<protein>
    <recommendedName>
        <fullName evidence="4">Phosphoribosylglycinamide formyltransferase</fullName>
        <ecNumber evidence="4">2.1.2.2</ecNumber>
    </recommendedName>
    <alternativeName>
        <fullName evidence="4">5'-phosphoribosylglycinamide transformylase</fullName>
    </alternativeName>
    <alternativeName>
        <fullName evidence="4">GAR transformylase</fullName>
        <shortName evidence="4">GART</shortName>
    </alternativeName>
</protein>
<reference evidence="6 7" key="1">
    <citation type="journal article" date="2017" name="Int. J. Syst. Evol. Microbiol.">
        <title>Marinicauda algicola sp. nov., isolated from a marine red alga Rhodosorus marinus.</title>
        <authorList>
            <person name="Jeong S.E."/>
            <person name="Jeon S.H."/>
            <person name="Chun B.H."/>
            <person name="Kim D.W."/>
            <person name="Jeon C.O."/>
        </authorList>
    </citation>
    <scope>NUCLEOTIDE SEQUENCE [LARGE SCALE GENOMIC DNA]</scope>
    <source>
        <strain evidence="6 7">JCM 31718</strain>
    </source>
</reference>
<dbReference type="Pfam" id="PF00551">
    <property type="entry name" value="Formyl_trans_N"/>
    <property type="match status" value="1"/>
</dbReference>
<organism evidence="6 7">
    <name type="scientific">Marinicauda algicola</name>
    <dbReference type="NCBI Taxonomy" id="2029849"/>
    <lineage>
        <taxon>Bacteria</taxon>
        <taxon>Pseudomonadati</taxon>
        <taxon>Pseudomonadota</taxon>
        <taxon>Alphaproteobacteria</taxon>
        <taxon>Maricaulales</taxon>
        <taxon>Maricaulaceae</taxon>
        <taxon>Marinicauda</taxon>
    </lineage>
</organism>
<dbReference type="GO" id="GO:0004644">
    <property type="term" value="F:phosphoribosylglycinamide formyltransferase activity"/>
    <property type="evidence" value="ECO:0007669"/>
    <property type="project" value="UniProtKB-UniRule"/>
</dbReference>
<dbReference type="PANTHER" id="PTHR43369:SF2">
    <property type="entry name" value="PHOSPHORIBOSYLGLYCINAMIDE FORMYLTRANSFERASE"/>
    <property type="match status" value="1"/>
</dbReference>
<evidence type="ECO:0000313" key="7">
    <source>
        <dbReference type="Proteomes" id="UP000308054"/>
    </source>
</evidence>
<dbReference type="FunFam" id="3.40.50.170:FF:000007">
    <property type="entry name" value="Phosphoribosylglycinamide formyltransferase"/>
    <property type="match status" value="1"/>
</dbReference>
<feature type="binding site" evidence="4">
    <location>
        <begin position="93"/>
        <end position="96"/>
    </location>
    <ligand>
        <name>(6R)-10-formyltetrahydrofolate</name>
        <dbReference type="ChEBI" id="CHEBI:195366"/>
    </ligand>
</feature>
<comment type="caution">
    <text evidence="6">The sequence shown here is derived from an EMBL/GenBank/DDBJ whole genome shotgun (WGS) entry which is preliminary data.</text>
</comment>
<evidence type="ECO:0000256" key="1">
    <source>
        <dbReference type="ARBA" id="ARBA00005054"/>
    </source>
</evidence>
<keyword evidence="3 4" id="KW-0658">Purine biosynthesis</keyword>
<accession>A0A4S2H2N7</accession>
<dbReference type="Gene3D" id="3.40.50.170">
    <property type="entry name" value="Formyl transferase, N-terminal domain"/>
    <property type="match status" value="1"/>
</dbReference>
<dbReference type="SUPFAM" id="SSF53328">
    <property type="entry name" value="Formyltransferase"/>
    <property type="match status" value="1"/>
</dbReference>
<comment type="pathway">
    <text evidence="1 4">Purine metabolism; IMP biosynthesis via de novo pathway; N(2)-formyl-N(1)-(5-phospho-D-ribosyl)glycinamide from N(1)-(5-phospho-D-ribosyl)glycinamide (10-formyl THF route): step 1/1.</text>
</comment>
<dbReference type="GO" id="GO:0006189">
    <property type="term" value="P:'de novo' IMP biosynthetic process"/>
    <property type="evidence" value="ECO:0007669"/>
    <property type="project" value="UniProtKB-UniRule"/>
</dbReference>
<keyword evidence="7" id="KW-1185">Reference proteome</keyword>
<feature type="binding site" evidence="4">
    <location>
        <position position="68"/>
    </location>
    <ligand>
        <name>(6R)-10-formyltetrahydrofolate</name>
        <dbReference type="ChEBI" id="CHEBI:195366"/>
    </ligand>
</feature>
<feature type="binding site" evidence="4">
    <location>
        <begin position="15"/>
        <end position="17"/>
    </location>
    <ligand>
        <name>N(1)-(5-phospho-beta-D-ribosyl)glycinamide</name>
        <dbReference type="ChEBI" id="CHEBI:143788"/>
    </ligand>
</feature>
<dbReference type="InterPro" id="IPR004607">
    <property type="entry name" value="GART"/>
</dbReference>
<dbReference type="HAMAP" id="MF_01930">
    <property type="entry name" value="PurN"/>
    <property type="match status" value="1"/>
</dbReference>
<comment type="function">
    <text evidence="4">Catalyzes the transfer of a formyl group from 10-formyltetrahydrofolate to 5-phospho-ribosyl-glycinamide (GAR), producing 5-phospho-ribosyl-N-formylglycinamide (FGAR) and tetrahydrofolate.</text>
</comment>
<gene>
    <name evidence="4" type="primary">purN</name>
    <name evidence="6" type="ORF">E5163_01580</name>
</gene>
<dbReference type="GO" id="GO:0005829">
    <property type="term" value="C:cytosol"/>
    <property type="evidence" value="ECO:0007669"/>
    <property type="project" value="TreeGrafter"/>
</dbReference>
<feature type="active site" description="Proton donor" evidence="4">
    <location>
        <position position="112"/>
    </location>
</feature>
<dbReference type="NCBIfam" id="TIGR00639">
    <property type="entry name" value="PurN"/>
    <property type="match status" value="1"/>
</dbReference>
<name>A0A4S2H2N7_9PROT</name>
<feature type="binding site" evidence="4">
    <location>
        <position position="110"/>
    </location>
    <ligand>
        <name>(6R)-10-formyltetrahydrofolate</name>
        <dbReference type="ChEBI" id="CHEBI:195366"/>
    </ligand>
</feature>
<dbReference type="RefSeq" id="WP_135994354.1">
    <property type="nucleotide sequence ID" value="NZ_CP071057.1"/>
</dbReference>
<dbReference type="Proteomes" id="UP000308054">
    <property type="component" value="Unassembled WGS sequence"/>
</dbReference>
<dbReference type="EC" id="2.1.2.2" evidence="4"/>
<comment type="catalytic activity">
    <reaction evidence="4">
        <text>N(1)-(5-phospho-beta-D-ribosyl)glycinamide + (6R)-10-formyltetrahydrofolate = N(2)-formyl-N(1)-(5-phospho-beta-D-ribosyl)glycinamide + (6S)-5,6,7,8-tetrahydrofolate + H(+)</text>
        <dbReference type="Rhea" id="RHEA:15053"/>
        <dbReference type="ChEBI" id="CHEBI:15378"/>
        <dbReference type="ChEBI" id="CHEBI:57453"/>
        <dbReference type="ChEBI" id="CHEBI:143788"/>
        <dbReference type="ChEBI" id="CHEBI:147286"/>
        <dbReference type="ChEBI" id="CHEBI:195366"/>
        <dbReference type="EC" id="2.1.2.2"/>
    </reaction>
</comment>
<evidence type="ECO:0000256" key="2">
    <source>
        <dbReference type="ARBA" id="ARBA00022679"/>
    </source>
</evidence>
<dbReference type="CDD" id="cd08645">
    <property type="entry name" value="FMT_core_GART"/>
    <property type="match status" value="1"/>
</dbReference>
<dbReference type="EMBL" id="SRXW01000001">
    <property type="protein sequence ID" value="TGY89857.1"/>
    <property type="molecule type" value="Genomic_DNA"/>
</dbReference>
<evidence type="ECO:0000313" key="6">
    <source>
        <dbReference type="EMBL" id="TGY89857.1"/>
    </source>
</evidence>
<dbReference type="InterPro" id="IPR036477">
    <property type="entry name" value="Formyl_transf_N_sf"/>
</dbReference>
<evidence type="ECO:0000256" key="4">
    <source>
        <dbReference type="HAMAP-Rule" id="MF_01930"/>
    </source>
</evidence>
<dbReference type="AlphaFoldDB" id="A0A4S2H2N7"/>
<feature type="domain" description="Formyl transferase N-terminal" evidence="5">
    <location>
        <begin position="6"/>
        <end position="184"/>
    </location>
</feature>
<feature type="site" description="Raises pKa of active site His" evidence="4">
    <location>
        <position position="148"/>
    </location>
</feature>
<proteinExistence type="inferred from homology"/>
<dbReference type="PANTHER" id="PTHR43369">
    <property type="entry name" value="PHOSPHORIBOSYLGLYCINAMIDE FORMYLTRANSFERASE"/>
    <property type="match status" value="1"/>
</dbReference>
<comment type="similarity">
    <text evidence="4">Belongs to the GART family.</text>
</comment>
<evidence type="ECO:0000259" key="5">
    <source>
        <dbReference type="Pfam" id="PF00551"/>
    </source>
</evidence>
<dbReference type="UniPathway" id="UPA00074">
    <property type="reaction ID" value="UER00126"/>
</dbReference>
<dbReference type="InterPro" id="IPR002376">
    <property type="entry name" value="Formyl_transf_N"/>
</dbReference>
<sequence>MAKKTKVGVLISGRGSNMQALLDACREEDFPAEIALVISNKAGAQGLDRAREAGVPAEFVDHTLFEAREAFEKAIDEKLREAGVKLVCLAGFMRILTPWFIDRWKDKLINIHPSLLPAFKGVSTHERAIESGVRIHGCTVHFVRPEMDDGPIIGQAAVPVMPGDDADTLARRVLEAEHRLYPACLKLVVEGKARVTAERVRMDPSTACDPDRRMFNPEV</sequence>